<name>A0AAV9KXD5_9SOLN</name>
<dbReference type="EMBL" id="JAWPEI010000008">
    <property type="protein sequence ID" value="KAK4717991.1"/>
    <property type="molecule type" value="Genomic_DNA"/>
</dbReference>
<keyword evidence="4" id="KW-0808">Transferase</keyword>
<dbReference type="InterPro" id="IPR050409">
    <property type="entry name" value="E3_ubiq-protein_ligase"/>
</dbReference>
<dbReference type="PROSITE" id="PS50237">
    <property type="entry name" value="HECT"/>
    <property type="match status" value="2"/>
</dbReference>
<dbReference type="InterPro" id="IPR000569">
    <property type="entry name" value="HECT_dom"/>
</dbReference>
<evidence type="ECO:0000256" key="2">
    <source>
        <dbReference type="ARBA" id="ARBA00004906"/>
    </source>
</evidence>
<dbReference type="SMART" id="SM00119">
    <property type="entry name" value="HECTc"/>
    <property type="match status" value="1"/>
</dbReference>
<organism evidence="8 9">
    <name type="scientific">Solanum pinnatisectum</name>
    <name type="common">tansyleaf nightshade</name>
    <dbReference type="NCBI Taxonomy" id="50273"/>
    <lineage>
        <taxon>Eukaryota</taxon>
        <taxon>Viridiplantae</taxon>
        <taxon>Streptophyta</taxon>
        <taxon>Embryophyta</taxon>
        <taxon>Tracheophyta</taxon>
        <taxon>Spermatophyta</taxon>
        <taxon>Magnoliopsida</taxon>
        <taxon>eudicotyledons</taxon>
        <taxon>Gunneridae</taxon>
        <taxon>Pentapetalae</taxon>
        <taxon>asterids</taxon>
        <taxon>lamiids</taxon>
        <taxon>Solanales</taxon>
        <taxon>Solanaceae</taxon>
        <taxon>Solanoideae</taxon>
        <taxon>Solaneae</taxon>
        <taxon>Solanum</taxon>
    </lineage>
</organism>
<dbReference type="PANTHER" id="PTHR11254">
    <property type="entry name" value="HECT DOMAIN UBIQUITIN-PROTEIN LIGASE"/>
    <property type="match status" value="1"/>
</dbReference>
<comment type="catalytic activity">
    <reaction evidence="1">
        <text>S-ubiquitinyl-[E2 ubiquitin-conjugating enzyme]-L-cysteine + [acceptor protein]-L-lysine = [E2 ubiquitin-conjugating enzyme]-L-cysteine + N(6)-ubiquitinyl-[acceptor protein]-L-lysine.</text>
        <dbReference type="EC" id="2.3.2.26"/>
    </reaction>
</comment>
<dbReference type="GO" id="GO:0000209">
    <property type="term" value="P:protein polyubiquitination"/>
    <property type="evidence" value="ECO:0007669"/>
    <property type="project" value="TreeGrafter"/>
</dbReference>
<accession>A0AAV9KXD5</accession>
<dbReference type="InterPro" id="IPR035983">
    <property type="entry name" value="Hect_E3_ubiquitin_ligase"/>
</dbReference>
<dbReference type="EC" id="2.3.2.26" evidence="3"/>
<reference evidence="8 9" key="1">
    <citation type="submission" date="2023-10" db="EMBL/GenBank/DDBJ databases">
        <title>Genome-Wide Identification Analysis in wild type Solanum Pinnatisectum Reveals Some Genes Defensing Phytophthora Infestans.</title>
        <authorList>
            <person name="Sun C."/>
        </authorList>
    </citation>
    <scope>NUCLEOTIDE SEQUENCE [LARGE SCALE GENOMIC DNA]</scope>
    <source>
        <strain evidence="8">LQN</strain>
        <tissue evidence="8">Leaf</tissue>
    </source>
</reference>
<keyword evidence="9" id="KW-1185">Reference proteome</keyword>
<dbReference type="PANTHER" id="PTHR11254:SF424">
    <property type="entry name" value="E3 UBIQUITIN-PROTEIN LIGASE UPL5"/>
    <property type="match status" value="1"/>
</dbReference>
<evidence type="ECO:0000259" key="7">
    <source>
        <dbReference type="PROSITE" id="PS50237"/>
    </source>
</evidence>
<dbReference type="GO" id="GO:0005737">
    <property type="term" value="C:cytoplasm"/>
    <property type="evidence" value="ECO:0007669"/>
    <property type="project" value="TreeGrafter"/>
</dbReference>
<evidence type="ECO:0000256" key="5">
    <source>
        <dbReference type="ARBA" id="ARBA00022786"/>
    </source>
</evidence>
<sequence>MSPFSINNDNTATNKRKSDLVIAMDQLNDFSSRILELCKNKDNSIKPCSVSDHIQSVLMNFLSVTPNDFDRASEHLELFISSSVPKSLVTLYMTHPYTKIAYICICEFIDSLKSDSLAPIYAFIILNFCNILREDVGTKDGLYCICQSNLGSMIESTGIASCKYDPKTLLSFNDCMGTTGYVGLSFTLVRDFTTFVHPMWNVLRLMDNDTHEAKFYKKIGLPLCYWVTIIKKGDVLIVPWWSLYLDILKDLQNISKLKLAMMMLPKVDDDEQDQYYMLIDRSKLLVDSFEYIAKLKNMPGTSHETFNPNNGLFVACPDDNRSFFPNQASEVNPLNLEYFRFSCRMTALALAYDVQIRVVFDRIFFLQLAGKGVLLEDIKDADPFLYRGCKEILNMDAKTVDQDVLGLIFVCEVESLGLRREIELCPNGKATVVDRKNRETYVNMLIQYHYVTSISDQVTYFLEGFSDVITMSRLPSFFRCHSLKDFNLMLGGRSDISGFVGLDSRLSIHKTSMFDDHLPSSHTCFYQLCFLVYRSMTDMEDRLTMITEGHIGSNFGTV</sequence>
<dbReference type="GO" id="GO:0061630">
    <property type="term" value="F:ubiquitin protein ligase activity"/>
    <property type="evidence" value="ECO:0007669"/>
    <property type="project" value="UniProtKB-EC"/>
</dbReference>
<comment type="caution">
    <text evidence="8">The sequence shown here is derived from an EMBL/GenBank/DDBJ whole genome shotgun (WGS) entry which is preliminary data.</text>
</comment>
<protein>
    <recommendedName>
        <fullName evidence="3">HECT-type E3 ubiquitin transferase</fullName>
        <ecNumber evidence="3">2.3.2.26</ecNumber>
    </recommendedName>
</protein>
<dbReference type="Pfam" id="PF00632">
    <property type="entry name" value="HECT"/>
    <property type="match status" value="2"/>
</dbReference>
<dbReference type="Gene3D" id="3.90.1750.10">
    <property type="entry name" value="Hect, E3 ligase catalytic domains"/>
    <property type="match status" value="1"/>
</dbReference>
<comment type="pathway">
    <text evidence="2">Protein modification; protein ubiquitination.</text>
</comment>
<comment type="caution">
    <text evidence="6">Lacks conserved residue(s) required for the propagation of feature annotation.</text>
</comment>
<evidence type="ECO:0000313" key="9">
    <source>
        <dbReference type="Proteomes" id="UP001311915"/>
    </source>
</evidence>
<feature type="domain" description="HECT" evidence="7">
    <location>
        <begin position="498"/>
        <end position="558"/>
    </location>
</feature>
<dbReference type="GO" id="GO:0006511">
    <property type="term" value="P:ubiquitin-dependent protein catabolic process"/>
    <property type="evidence" value="ECO:0007669"/>
    <property type="project" value="TreeGrafter"/>
</dbReference>
<keyword evidence="5 6" id="KW-0833">Ubl conjugation pathway</keyword>
<dbReference type="Gene3D" id="3.30.2410.10">
    <property type="entry name" value="Hect, E3 ligase catalytic domain"/>
    <property type="match status" value="1"/>
</dbReference>
<feature type="domain" description="HECT" evidence="7">
    <location>
        <begin position="302"/>
        <end position="497"/>
    </location>
</feature>
<dbReference type="Proteomes" id="UP001311915">
    <property type="component" value="Unassembled WGS sequence"/>
</dbReference>
<proteinExistence type="predicted"/>
<gene>
    <name evidence="8" type="ORF">R3W88_016329</name>
</gene>
<dbReference type="AlphaFoldDB" id="A0AAV9KXD5"/>
<evidence type="ECO:0000256" key="1">
    <source>
        <dbReference type="ARBA" id="ARBA00000885"/>
    </source>
</evidence>
<evidence type="ECO:0000256" key="4">
    <source>
        <dbReference type="ARBA" id="ARBA00022679"/>
    </source>
</evidence>
<evidence type="ECO:0000256" key="6">
    <source>
        <dbReference type="PROSITE-ProRule" id="PRU00104"/>
    </source>
</evidence>
<evidence type="ECO:0000256" key="3">
    <source>
        <dbReference type="ARBA" id="ARBA00012485"/>
    </source>
</evidence>
<feature type="active site" description="Glycyl thioester intermediate" evidence="6">
    <location>
        <position position="524"/>
    </location>
</feature>
<evidence type="ECO:0000313" key="8">
    <source>
        <dbReference type="EMBL" id="KAK4717991.1"/>
    </source>
</evidence>
<dbReference type="SUPFAM" id="SSF56204">
    <property type="entry name" value="Hect, E3 ligase catalytic domain"/>
    <property type="match status" value="1"/>
</dbReference>